<comment type="caution">
    <text evidence="3">The sequence shown here is derived from an EMBL/GenBank/DDBJ whole genome shotgun (WGS) entry which is preliminary data.</text>
</comment>
<feature type="non-terminal residue" evidence="3">
    <location>
        <position position="1"/>
    </location>
</feature>
<keyword evidence="4" id="KW-1185">Reference proteome</keyword>
<accession>A0ABN9Q4Z7</accession>
<name>A0ABN9Q4Z7_9DINO</name>
<dbReference type="EMBL" id="CAUYUJ010002446">
    <property type="protein sequence ID" value="CAK0800797.1"/>
    <property type="molecule type" value="Genomic_DNA"/>
</dbReference>
<evidence type="ECO:0000256" key="2">
    <source>
        <dbReference type="SAM" id="MobiDB-lite"/>
    </source>
</evidence>
<feature type="coiled-coil region" evidence="1">
    <location>
        <begin position="75"/>
        <end position="102"/>
    </location>
</feature>
<keyword evidence="1" id="KW-0175">Coiled coil</keyword>
<organism evidence="3 4">
    <name type="scientific">Prorocentrum cordatum</name>
    <dbReference type="NCBI Taxonomy" id="2364126"/>
    <lineage>
        <taxon>Eukaryota</taxon>
        <taxon>Sar</taxon>
        <taxon>Alveolata</taxon>
        <taxon>Dinophyceae</taxon>
        <taxon>Prorocentrales</taxon>
        <taxon>Prorocentraceae</taxon>
        <taxon>Prorocentrum</taxon>
    </lineage>
</organism>
<feature type="compositionally biased region" description="Low complexity" evidence="2">
    <location>
        <begin position="1"/>
        <end position="13"/>
    </location>
</feature>
<protein>
    <submittedName>
        <fullName evidence="3">Uncharacterized protein</fullName>
    </submittedName>
</protein>
<evidence type="ECO:0000313" key="3">
    <source>
        <dbReference type="EMBL" id="CAK0800797.1"/>
    </source>
</evidence>
<dbReference type="Proteomes" id="UP001189429">
    <property type="component" value="Unassembled WGS sequence"/>
</dbReference>
<reference evidence="3" key="1">
    <citation type="submission" date="2023-10" db="EMBL/GenBank/DDBJ databases">
        <authorList>
            <person name="Chen Y."/>
            <person name="Shah S."/>
            <person name="Dougan E. K."/>
            <person name="Thang M."/>
            <person name="Chan C."/>
        </authorList>
    </citation>
    <scope>NUCLEOTIDE SEQUENCE [LARGE SCALE GENOMIC DNA]</scope>
</reference>
<feature type="region of interest" description="Disordered" evidence="2">
    <location>
        <begin position="1"/>
        <end position="55"/>
    </location>
</feature>
<evidence type="ECO:0000256" key="1">
    <source>
        <dbReference type="SAM" id="Coils"/>
    </source>
</evidence>
<feature type="region of interest" description="Disordered" evidence="2">
    <location>
        <begin position="112"/>
        <end position="137"/>
    </location>
</feature>
<sequence>GRRQRPALAGPPREAARRGGPLRGARLRVRAPPRAEDEKRLLERQLHASQARTRKDEQTALELLRAQESLRLRWQAELGLERESLEAQVERLTRENKVIRDKSRGLLKALAARRGSGDEPQALPGASPHARIRPGIL</sequence>
<proteinExistence type="predicted"/>
<evidence type="ECO:0000313" key="4">
    <source>
        <dbReference type="Proteomes" id="UP001189429"/>
    </source>
</evidence>
<gene>
    <name evidence="3" type="ORF">PCOR1329_LOCUS8844</name>
</gene>
<feature type="compositionally biased region" description="Basic and acidic residues" evidence="2">
    <location>
        <begin position="33"/>
        <end position="46"/>
    </location>
</feature>